<proteinExistence type="predicted"/>
<keyword evidence="1" id="KW-0732">Signal</keyword>
<dbReference type="EMBL" id="ML119742">
    <property type="protein sequence ID" value="RPA76574.1"/>
    <property type="molecule type" value="Genomic_DNA"/>
</dbReference>
<feature type="signal peptide" evidence="1">
    <location>
        <begin position="1"/>
        <end position="28"/>
    </location>
</feature>
<accession>A0A3N4I3Y8</accession>
<name>A0A3N4I3Y8_ASCIM</name>
<organism evidence="2 3">
    <name type="scientific">Ascobolus immersus RN42</name>
    <dbReference type="NCBI Taxonomy" id="1160509"/>
    <lineage>
        <taxon>Eukaryota</taxon>
        <taxon>Fungi</taxon>
        <taxon>Dikarya</taxon>
        <taxon>Ascomycota</taxon>
        <taxon>Pezizomycotina</taxon>
        <taxon>Pezizomycetes</taxon>
        <taxon>Pezizales</taxon>
        <taxon>Ascobolaceae</taxon>
        <taxon>Ascobolus</taxon>
    </lineage>
</organism>
<protein>
    <submittedName>
        <fullName evidence="2">Uncharacterized protein</fullName>
    </submittedName>
</protein>
<dbReference type="AlphaFoldDB" id="A0A3N4I3Y8"/>
<gene>
    <name evidence="2" type="ORF">BJ508DRAFT_364992</name>
</gene>
<dbReference type="Proteomes" id="UP000275078">
    <property type="component" value="Unassembled WGS sequence"/>
</dbReference>
<sequence>MTTPTPTPLQHLTHLLTSSLLLSPLLHPQFTDYTWNLTSTPSWPQLASQYRLELRTHHSEARRGIHVHSPNRTPTPLLDDLHSAASKLGVKFDDLAFLLTASGSHAPLERMLATYNYDELARCLLRLKRVLPKLVVEGEVRAEYEDVIERFGEEHFEWYGWDRSGREGEVWVVLLASAEARKREMLEAARAEATMVWMEGEVERAEQRVRSGLWLLEVGTAGWVGSVGVAVETARLHGQAARSVEEGGESVLMVRRRRAV</sequence>
<keyword evidence="3" id="KW-1185">Reference proteome</keyword>
<feature type="chain" id="PRO_5018255490" evidence="1">
    <location>
        <begin position="29"/>
        <end position="260"/>
    </location>
</feature>
<evidence type="ECO:0000256" key="1">
    <source>
        <dbReference type="SAM" id="SignalP"/>
    </source>
</evidence>
<reference evidence="2 3" key="1">
    <citation type="journal article" date="2018" name="Nat. Ecol. Evol.">
        <title>Pezizomycetes genomes reveal the molecular basis of ectomycorrhizal truffle lifestyle.</title>
        <authorList>
            <person name="Murat C."/>
            <person name="Payen T."/>
            <person name="Noel B."/>
            <person name="Kuo A."/>
            <person name="Morin E."/>
            <person name="Chen J."/>
            <person name="Kohler A."/>
            <person name="Krizsan K."/>
            <person name="Balestrini R."/>
            <person name="Da Silva C."/>
            <person name="Montanini B."/>
            <person name="Hainaut M."/>
            <person name="Levati E."/>
            <person name="Barry K.W."/>
            <person name="Belfiori B."/>
            <person name="Cichocki N."/>
            <person name="Clum A."/>
            <person name="Dockter R.B."/>
            <person name="Fauchery L."/>
            <person name="Guy J."/>
            <person name="Iotti M."/>
            <person name="Le Tacon F."/>
            <person name="Lindquist E.A."/>
            <person name="Lipzen A."/>
            <person name="Malagnac F."/>
            <person name="Mello A."/>
            <person name="Molinier V."/>
            <person name="Miyauchi S."/>
            <person name="Poulain J."/>
            <person name="Riccioni C."/>
            <person name="Rubini A."/>
            <person name="Sitrit Y."/>
            <person name="Splivallo R."/>
            <person name="Traeger S."/>
            <person name="Wang M."/>
            <person name="Zifcakova L."/>
            <person name="Wipf D."/>
            <person name="Zambonelli A."/>
            <person name="Paolocci F."/>
            <person name="Nowrousian M."/>
            <person name="Ottonello S."/>
            <person name="Baldrian P."/>
            <person name="Spatafora J.W."/>
            <person name="Henrissat B."/>
            <person name="Nagy L.G."/>
            <person name="Aury J.M."/>
            <person name="Wincker P."/>
            <person name="Grigoriev I.V."/>
            <person name="Bonfante P."/>
            <person name="Martin F.M."/>
        </authorList>
    </citation>
    <scope>NUCLEOTIDE SEQUENCE [LARGE SCALE GENOMIC DNA]</scope>
    <source>
        <strain evidence="2 3">RN42</strain>
    </source>
</reference>
<evidence type="ECO:0000313" key="3">
    <source>
        <dbReference type="Proteomes" id="UP000275078"/>
    </source>
</evidence>
<evidence type="ECO:0000313" key="2">
    <source>
        <dbReference type="EMBL" id="RPA76574.1"/>
    </source>
</evidence>